<dbReference type="PANTHER" id="PTHR15492:SF1">
    <property type="entry name" value="CYCLIN-D1-BINDING PROTEIN 1"/>
    <property type="match status" value="1"/>
</dbReference>
<dbReference type="InterPro" id="IPR026907">
    <property type="entry name" value="GCIP-like"/>
</dbReference>
<evidence type="ECO:0000259" key="1">
    <source>
        <dbReference type="Pfam" id="PF13324"/>
    </source>
</evidence>
<dbReference type="Pfam" id="PF13324">
    <property type="entry name" value="GCIP_N"/>
    <property type="match status" value="1"/>
</dbReference>
<evidence type="ECO:0000313" key="2">
    <source>
        <dbReference type="EMBL" id="OOQ85813.1"/>
    </source>
</evidence>
<evidence type="ECO:0000313" key="3">
    <source>
        <dbReference type="Proteomes" id="UP000190744"/>
    </source>
</evidence>
<gene>
    <name evidence="2" type="ORF">PEBR_23951</name>
</gene>
<accession>A0A1S9RJY3</accession>
<organism evidence="2 3">
    <name type="scientific">Penicillium brasilianum</name>
    <dbReference type="NCBI Taxonomy" id="104259"/>
    <lineage>
        <taxon>Eukaryota</taxon>
        <taxon>Fungi</taxon>
        <taxon>Dikarya</taxon>
        <taxon>Ascomycota</taxon>
        <taxon>Pezizomycotina</taxon>
        <taxon>Eurotiomycetes</taxon>
        <taxon>Eurotiomycetidae</taxon>
        <taxon>Eurotiales</taxon>
        <taxon>Aspergillaceae</taxon>
        <taxon>Penicillium</taxon>
    </lineage>
</organism>
<dbReference type="EMBL" id="LJBN01000163">
    <property type="protein sequence ID" value="OOQ85813.1"/>
    <property type="molecule type" value="Genomic_DNA"/>
</dbReference>
<protein>
    <recommendedName>
        <fullName evidence="1">Cyclin-D1-binding protein 1-like N-terminal domain-containing protein</fullName>
    </recommendedName>
</protein>
<reference evidence="3" key="1">
    <citation type="submission" date="2015-09" db="EMBL/GenBank/DDBJ databases">
        <authorList>
            <person name="Fill T.P."/>
            <person name="Baretta J.F."/>
            <person name="de Almeida L.G."/>
            <person name="Rocha M."/>
            <person name="de Souza D.H."/>
            <person name="Malavazi I."/>
            <person name="Cerdeira L.T."/>
            <person name="Hong H."/>
            <person name="Samborskyy M."/>
            <person name="de Vasconcelos A.T."/>
            <person name="Leadlay P."/>
            <person name="Rodrigues-Filho E."/>
        </authorList>
    </citation>
    <scope>NUCLEOTIDE SEQUENCE [LARGE SCALE GENOMIC DNA]</scope>
    <source>
        <strain evidence="3">LaBioMMi 136</strain>
    </source>
</reference>
<dbReference type="Proteomes" id="UP000190744">
    <property type="component" value="Unassembled WGS sequence"/>
</dbReference>
<comment type="caution">
    <text evidence="2">The sequence shown here is derived from an EMBL/GenBank/DDBJ whole genome shotgun (WGS) entry which is preliminary data.</text>
</comment>
<dbReference type="PANTHER" id="PTHR15492">
    <property type="entry name" value="CYCLIN D1-BINDING PROTEIN 1"/>
    <property type="match status" value="1"/>
</dbReference>
<feature type="domain" description="Cyclin-D1-binding protein 1-like N-terminal" evidence="1">
    <location>
        <begin position="57"/>
        <end position="217"/>
    </location>
</feature>
<dbReference type="AlphaFoldDB" id="A0A1S9RJY3"/>
<name>A0A1S9RJY3_PENBI</name>
<sequence length="387" mass="41856">MAQQFSVITSTTLSLLDQFQATLASPTTATAEATQPQTPAKDADADADAAANALPLLSNSAAALKAQVTKLSLLAITAPFTHSAVNTVLRACNESVLPSLVTAALLVTPAGYTKAFHSEVLVLVKTVLVEFATMVRDVKGIAEKKDSAKKDDPKKKEEEISKTEKDAITVAVGRVWDACDTVSEVANKGVVGFVMRRVEQWRDLVKDAVQELEDWDPEEDDDFFDELMGEEKGAGSDDGFDEDDEDEEDIAALQEQKKSTLRFIKPIAQLYPAILTYRLKNAGNKPLASTAGISKLESLMLNLQNVPDQVDEVAGALYESNWAKAAVHLKKAKKNAAQAVNSVTSPWDATQSVNGEELPGDKFTTWSKTWLKVMDEVSKPIDAAANE</sequence>
<dbReference type="InterPro" id="IPR049317">
    <property type="entry name" value="GCIP-like_N"/>
</dbReference>
<dbReference type="Gene3D" id="1.20.1410.10">
    <property type="entry name" value="I/LWEQ domain"/>
    <property type="match status" value="1"/>
</dbReference>
<proteinExistence type="predicted"/>
<dbReference type="GO" id="GO:0005634">
    <property type="term" value="C:nucleus"/>
    <property type="evidence" value="ECO:0007669"/>
    <property type="project" value="TreeGrafter"/>
</dbReference>